<name>A0ABR4LHN1_9EURO</name>
<dbReference type="GeneID" id="98145059"/>
<dbReference type="RefSeq" id="XP_070883033.1">
    <property type="nucleotide sequence ID" value="XM_071029987.1"/>
</dbReference>
<evidence type="ECO:0000313" key="2">
    <source>
        <dbReference type="Proteomes" id="UP001610432"/>
    </source>
</evidence>
<keyword evidence="2" id="KW-1185">Reference proteome</keyword>
<proteinExistence type="predicted"/>
<organism evidence="1 2">
    <name type="scientific">Aspergillus lucknowensis</name>
    <dbReference type="NCBI Taxonomy" id="176173"/>
    <lineage>
        <taxon>Eukaryota</taxon>
        <taxon>Fungi</taxon>
        <taxon>Dikarya</taxon>
        <taxon>Ascomycota</taxon>
        <taxon>Pezizomycotina</taxon>
        <taxon>Eurotiomycetes</taxon>
        <taxon>Eurotiomycetidae</taxon>
        <taxon>Eurotiales</taxon>
        <taxon>Aspergillaceae</taxon>
        <taxon>Aspergillus</taxon>
        <taxon>Aspergillus subgen. Nidulantes</taxon>
    </lineage>
</organism>
<gene>
    <name evidence="1" type="ORF">BJX67DRAFT_362323</name>
</gene>
<accession>A0ABR4LHN1</accession>
<sequence>MEGKAYSCSTSGQFIAPAGFIQAILSESTLAGSAMRRRGASMFGNALPQSARSGRAEVLTQFVDLIRVVGQGSTGESSQI</sequence>
<evidence type="ECO:0000313" key="1">
    <source>
        <dbReference type="EMBL" id="KAL2864054.1"/>
    </source>
</evidence>
<dbReference type="Gene3D" id="3.60.15.30">
    <property type="entry name" value="Metallo-beta-lactamase domain"/>
    <property type="match status" value="1"/>
</dbReference>
<comment type="caution">
    <text evidence="1">The sequence shown here is derived from an EMBL/GenBank/DDBJ whole genome shotgun (WGS) entry which is preliminary data.</text>
</comment>
<dbReference type="Proteomes" id="UP001610432">
    <property type="component" value="Unassembled WGS sequence"/>
</dbReference>
<protein>
    <submittedName>
        <fullName evidence="1">Uncharacterized protein</fullName>
    </submittedName>
</protein>
<reference evidence="1 2" key="1">
    <citation type="submission" date="2024-07" db="EMBL/GenBank/DDBJ databases">
        <title>Section-level genome sequencing and comparative genomics of Aspergillus sections Usti and Cavernicolus.</title>
        <authorList>
            <consortium name="Lawrence Berkeley National Laboratory"/>
            <person name="Nybo J.L."/>
            <person name="Vesth T.C."/>
            <person name="Theobald S."/>
            <person name="Frisvad J.C."/>
            <person name="Larsen T.O."/>
            <person name="Kjaerboelling I."/>
            <person name="Rothschild-Mancinelli K."/>
            <person name="Lyhne E.K."/>
            <person name="Kogle M.E."/>
            <person name="Barry K."/>
            <person name="Clum A."/>
            <person name="Na H."/>
            <person name="Ledsgaard L."/>
            <person name="Lin J."/>
            <person name="Lipzen A."/>
            <person name="Kuo A."/>
            <person name="Riley R."/>
            <person name="Mondo S."/>
            <person name="Labutti K."/>
            <person name="Haridas S."/>
            <person name="Pangalinan J."/>
            <person name="Salamov A.A."/>
            <person name="Simmons B.A."/>
            <person name="Magnuson J.K."/>
            <person name="Chen J."/>
            <person name="Drula E."/>
            <person name="Henrissat B."/>
            <person name="Wiebenga A."/>
            <person name="Lubbers R.J."/>
            <person name="Gomes A.C."/>
            <person name="Macurrencykelacurrency M.R."/>
            <person name="Stajich J."/>
            <person name="Grigoriev I.V."/>
            <person name="Mortensen U.H."/>
            <person name="De Vries R.P."/>
            <person name="Baker S.E."/>
            <person name="Andersen M.R."/>
        </authorList>
    </citation>
    <scope>NUCLEOTIDE SEQUENCE [LARGE SCALE GENOMIC DNA]</scope>
    <source>
        <strain evidence="1 2">CBS 449.75</strain>
    </source>
</reference>
<dbReference type="EMBL" id="JBFXLQ010000045">
    <property type="protein sequence ID" value="KAL2864054.1"/>
    <property type="molecule type" value="Genomic_DNA"/>
</dbReference>